<evidence type="ECO:0000256" key="4">
    <source>
        <dbReference type="ARBA" id="ARBA00023136"/>
    </source>
</evidence>
<comment type="subcellular location">
    <subcellularLocation>
        <location evidence="1">Membrane</location>
        <topology evidence="1">Multi-pass membrane protein</topology>
    </subcellularLocation>
</comment>
<dbReference type="EMBL" id="BNCI01000001">
    <property type="protein sequence ID" value="GHF11620.1"/>
    <property type="molecule type" value="Genomic_DNA"/>
</dbReference>
<dbReference type="InterPro" id="IPR003752">
    <property type="entry name" value="DiS_bond_form_DsbB/BdbC"/>
</dbReference>
<proteinExistence type="predicted"/>
<evidence type="ECO:0000313" key="7">
    <source>
        <dbReference type="Proteomes" id="UP000630923"/>
    </source>
</evidence>
<keyword evidence="3 5" id="KW-1133">Transmembrane helix</keyword>
<name>A0A919AK05_9PROT</name>
<accession>A0A919AK05</accession>
<comment type="caution">
    <text evidence="6">The sequence shown here is derived from an EMBL/GenBank/DDBJ whole genome shotgun (WGS) entry which is preliminary data.</text>
</comment>
<dbReference type="Proteomes" id="UP000630923">
    <property type="component" value="Unassembled WGS sequence"/>
</dbReference>
<dbReference type="Gene3D" id="1.20.1550.10">
    <property type="entry name" value="DsbB-like"/>
    <property type="match status" value="1"/>
</dbReference>
<dbReference type="GO" id="GO:0015035">
    <property type="term" value="F:protein-disulfide reductase activity"/>
    <property type="evidence" value="ECO:0007669"/>
    <property type="project" value="InterPro"/>
</dbReference>
<keyword evidence="2 5" id="KW-0812">Transmembrane</keyword>
<dbReference type="Pfam" id="PF02600">
    <property type="entry name" value="DsbB"/>
    <property type="match status" value="1"/>
</dbReference>
<feature type="transmembrane region" description="Helical" evidence="5">
    <location>
        <begin position="130"/>
        <end position="156"/>
    </location>
</feature>
<keyword evidence="7" id="KW-1185">Reference proteome</keyword>
<evidence type="ECO:0000256" key="1">
    <source>
        <dbReference type="ARBA" id="ARBA00004141"/>
    </source>
</evidence>
<feature type="transmembrane region" description="Helical" evidence="5">
    <location>
        <begin position="70"/>
        <end position="91"/>
    </location>
</feature>
<dbReference type="AlphaFoldDB" id="A0A919AK05"/>
<reference evidence="6" key="1">
    <citation type="journal article" date="2014" name="Int. J. Syst. Evol. Microbiol.">
        <title>Complete genome sequence of Corynebacterium casei LMG S-19264T (=DSM 44701T), isolated from a smear-ripened cheese.</title>
        <authorList>
            <consortium name="US DOE Joint Genome Institute (JGI-PGF)"/>
            <person name="Walter F."/>
            <person name="Albersmeier A."/>
            <person name="Kalinowski J."/>
            <person name="Ruckert C."/>
        </authorList>
    </citation>
    <scope>NUCLEOTIDE SEQUENCE</scope>
    <source>
        <strain evidence="6">KCTC 42590</strain>
    </source>
</reference>
<dbReference type="GO" id="GO:0016020">
    <property type="term" value="C:membrane"/>
    <property type="evidence" value="ECO:0007669"/>
    <property type="project" value="UniProtKB-SubCell"/>
</dbReference>
<reference evidence="6" key="2">
    <citation type="submission" date="2020-09" db="EMBL/GenBank/DDBJ databases">
        <authorList>
            <person name="Sun Q."/>
            <person name="Kim S."/>
        </authorList>
    </citation>
    <scope>NUCLEOTIDE SEQUENCE</scope>
    <source>
        <strain evidence="6">KCTC 42590</strain>
    </source>
</reference>
<dbReference type="RefSeq" id="WP_229819041.1">
    <property type="nucleotide sequence ID" value="NZ_BNCI01000001.1"/>
</dbReference>
<dbReference type="SUPFAM" id="SSF158442">
    <property type="entry name" value="DsbB-like"/>
    <property type="match status" value="1"/>
</dbReference>
<dbReference type="InterPro" id="IPR023380">
    <property type="entry name" value="DsbB-like_sf"/>
</dbReference>
<organism evidence="6 7">
    <name type="scientific">Kordiimonas sediminis</name>
    <dbReference type="NCBI Taxonomy" id="1735581"/>
    <lineage>
        <taxon>Bacteria</taxon>
        <taxon>Pseudomonadati</taxon>
        <taxon>Pseudomonadota</taxon>
        <taxon>Alphaproteobacteria</taxon>
        <taxon>Kordiimonadales</taxon>
        <taxon>Kordiimonadaceae</taxon>
        <taxon>Kordiimonas</taxon>
    </lineage>
</organism>
<evidence type="ECO:0000256" key="2">
    <source>
        <dbReference type="ARBA" id="ARBA00022692"/>
    </source>
</evidence>
<sequence>MINTLKTAMNEQPALFAGTAAFLILATAFGFQFAGYPPCEMCWWQRYPYMAVIAATIIALTSGNHKKTWFLFLLAALFLTDAGIAGFHAGVEQKWWEGPTTCSQAVDLSGDISTALENIMNAPLVRCDEIPWSLFGISMAGYNFLLALALGLFCLVKGRTND</sequence>
<dbReference type="InterPro" id="IPR024199">
    <property type="entry name" value="Uncharacterised_DsbB"/>
</dbReference>
<protein>
    <submittedName>
        <fullName evidence="6">Dihydroneopterin aldolase</fullName>
    </submittedName>
</protein>
<dbReference type="GO" id="GO:0006457">
    <property type="term" value="P:protein folding"/>
    <property type="evidence" value="ECO:0007669"/>
    <property type="project" value="InterPro"/>
</dbReference>
<gene>
    <name evidence="6" type="ORF">GCM10017044_01780</name>
</gene>
<evidence type="ECO:0000256" key="3">
    <source>
        <dbReference type="ARBA" id="ARBA00022989"/>
    </source>
</evidence>
<feature type="transmembrane region" description="Helical" evidence="5">
    <location>
        <begin position="46"/>
        <end position="63"/>
    </location>
</feature>
<dbReference type="PIRSF" id="PIRSF033913">
    <property type="entry name" value="S-S_format_DsbB"/>
    <property type="match status" value="1"/>
</dbReference>
<evidence type="ECO:0000313" key="6">
    <source>
        <dbReference type="EMBL" id="GHF11620.1"/>
    </source>
</evidence>
<keyword evidence="4 5" id="KW-0472">Membrane</keyword>
<evidence type="ECO:0000256" key="5">
    <source>
        <dbReference type="SAM" id="Phobius"/>
    </source>
</evidence>